<dbReference type="InParanoid" id="A0A0G4EXL4"/>
<proteinExistence type="predicted"/>
<dbReference type="Gene3D" id="1.25.40.20">
    <property type="entry name" value="Ankyrin repeat-containing domain"/>
    <property type="match status" value="1"/>
</dbReference>
<dbReference type="PhylomeDB" id="A0A0G4EXL4"/>
<evidence type="ECO:0000256" key="1">
    <source>
        <dbReference type="ARBA" id="ARBA00022737"/>
    </source>
</evidence>
<dbReference type="InterPro" id="IPR036770">
    <property type="entry name" value="Ankyrin_rpt-contain_sf"/>
</dbReference>
<sequence>MSAWLQLDGVDTSFDEGTSDAIRELAMGVIHRTLTDTGQVRQLIRQGANPSVEPSLQHRHDATPRLLMLKKAYPLLSLSIDDMTDSTIPSIWAKDQDNGRLPVRLPRWPSPQLQDAVMTALIDSWADINAEGADEDGRPIRVAVAAANLPAVGLLQRGVQLHGFLVMRLPEDSMCPPTPEGERQLMAIYRRLIQYDSTLAAERDELGNTLVHSAASRMSRGRFSQAFNSQYIDLLVDNGADIRAANNTGGYTALHWAAHRGSYVFAGLCRKLSPDDINRGTDTNWTPLVIAAIRLRMSIRTLGDNETAEERKEDIRTTEIPNLKTVIRTLLRAGGRTPTRRSERRERSLVLAEYATVLNGLCDVTMSAINAALAPQRDHSMLLARLLPLAPHNDGRDPAPSPLSFGPHEAEAIGWKIGAFLHEPFAAAAAIDEYLIGESTLRRRVKAAMAHFVKSAATRTSSNREVIGDMANMGGVMVRVPLQCFAVRGQQGGQHRLLGLREVVHKARLDEAASHGVTGVVKGFNAHLADDCVFEWRQLGYIDETTRLFVALGIE</sequence>
<dbReference type="SMART" id="SM00248">
    <property type="entry name" value="ANK"/>
    <property type="match status" value="2"/>
</dbReference>
<dbReference type="PANTHER" id="PTHR24123">
    <property type="entry name" value="ANKYRIN REPEAT-CONTAINING"/>
    <property type="match status" value="1"/>
</dbReference>
<evidence type="ECO:0000256" key="2">
    <source>
        <dbReference type="ARBA" id="ARBA00023043"/>
    </source>
</evidence>
<protein>
    <submittedName>
        <fullName evidence="3">Uncharacterized protein</fullName>
    </submittedName>
</protein>
<dbReference type="Pfam" id="PF13637">
    <property type="entry name" value="Ank_4"/>
    <property type="match status" value="1"/>
</dbReference>
<reference evidence="3 4" key="1">
    <citation type="submission" date="2014-11" db="EMBL/GenBank/DDBJ databases">
        <authorList>
            <person name="Zhu J."/>
            <person name="Qi W."/>
            <person name="Song R."/>
        </authorList>
    </citation>
    <scope>NUCLEOTIDE SEQUENCE [LARGE SCALE GENOMIC DNA]</scope>
</reference>
<keyword evidence="2" id="KW-0040">ANK repeat</keyword>
<gene>
    <name evidence="3" type="ORF">Vbra_13951</name>
</gene>
<dbReference type="VEuPathDB" id="CryptoDB:Vbra_13951"/>
<dbReference type="OrthoDB" id="539213at2759"/>
<dbReference type="AlphaFoldDB" id="A0A0G4EXL4"/>
<dbReference type="EMBL" id="CDMY01000344">
    <property type="protein sequence ID" value="CEM03563.1"/>
    <property type="molecule type" value="Genomic_DNA"/>
</dbReference>
<dbReference type="Proteomes" id="UP000041254">
    <property type="component" value="Unassembled WGS sequence"/>
</dbReference>
<organism evidence="3 4">
    <name type="scientific">Vitrella brassicaformis (strain CCMP3155)</name>
    <dbReference type="NCBI Taxonomy" id="1169540"/>
    <lineage>
        <taxon>Eukaryota</taxon>
        <taxon>Sar</taxon>
        <taxon>Alveolata</taxon>
        <taxon>Colpodellida</taxon>
        <taxon>Vitrellaceae</taxon>
        <taxon>Vitrella</taxon>
    </lineage>
</organism>
<evidence type="ECO:0000313" key="4">
    <source>
        <dbReference type="Proteomes" id="UP000041254"/>
    </source>
</evidence>
<keyword evidence="1" id="KW-0677">Repeat</keyword>
<dbReference type="InterPro" id="IPR002110">
    <property type="entry name" value="Ankyrin_rpt"/>
</dbReference>
<name>A0A0G4EXL4_VITBC</name>
<accession>A0A0G4EXL4</accession>
<dbReference type="PANTHER" id="PTHR24123:SF33">
    <property type="entry name" value="PROTEIN HOS4"/>
    <property type="match status" value="1"/>
</dbReference>
<keyword evidence="4" id="KW-1185">Reference proteome</keyword>
<dbReference type="SUPFAM" id="SSF48403">
    <property type="entry name" value="Ankyrin repeat"/>
    <property type="match status" value="1"/>
</dbReference>
<dbReference type="InterPro" id="IPR051165">
    <property type="entry name" value="Multifunctional_ANK_Repeat"/>
</dbReference>
<evidence type="ECO:0000313" key="3">
    <source>
        <dbReference type="EMBL" id="CEM03563.1"/>
    </source>
</evidence>